<dbReference type="GO" id="GO:0005615">
    <property type="term" value="C:extracellular space"/>
    <property type="evidence" value="ECO:0007669"/>
    <property type="project" value="TreeGrafter"/>
</dbReference>
<proteinExistence type="predicted"/>
<evidence type="ECO:0000313" key="4">
    <source>
        <dbReference type="Proteomes" id="UP000239589"/>
    </source>
</evidence>
<accession>A0A2S6CRN0</accession>
<feature type="domain" description="FAS1" evidence="2">
    <location>
        <begin position="73"/>
        <end position="203"/>
    </location>
</feature>
<feature type="region of interest" description="Disordered" evidence="1">
    <location>
        <begin position="35"/>
        <end position="71"/>
    </location>
</feature>
<gene>
    <name evidence="3" type="ORF">CUN59_15625</name>
</gene>
<protein>
    <submittedName>
        <fullName evidence="3">Beta-Ig-H3/fasciclin</fullName>
    </submittedName>
</protein>
<dbReference type="AlphaFoldDB" id="A0A2S6CRN0"/>
<dbReference type="OrthoDB" id="9800666at2"/>
<dbReference type="InterPro" id="IPR036378">
    <property type="entry name" value="FAS1_dom_sf"/>
</dbReference>
<evidence type="ECO:0000259" key="2">
    <source>
        <dbReference type="PROSITE" id="PS50213"/>
    </source>
</evidence>
<dbReference type="EMBL" id="PGEM01000120">
    <property type="protein sequence ID" value="PPJ62403.1"/>
    <property type="molecule type" value="Genomic_DNA"/>
</dbReference>
<dbReference type="SMART" id="SM00554">
    <property type="entry name" value="FAS1"/>
    <property type="match status" value="1"/>
</dbReference>
<evidence type="ECO:0000313" key="3">
    <source>
        <dbReference type="EMBL" id="PPJ62403.1"/>
    </source>
</evidence>
<reference evidence="3 4" key="1">
    <citation type="submission" date="2018-02" db="EMBL/GenBank/DDBJ databases">
        <title>Discovery of a pederin family compound in a non-symbiotic bloom-forming cyanobacterium.</title>
        <authorList>
            <person name="Kust A."/>
            <person name="Mares J."/>
            <person name="Jokela J."/>
            <person name="Urajova P."/>
            <person name="Hajek J."/>
            <person name="Saurav K."/>
            <person name="Voracova K."/>
            <person name="Fewer D.P."/>
            <person name="Haapaniemi E."/>
            <person name="Permi P."/>
            <person name="Rehakova K."/>
            <person name="Sivonen K."/>
            <person name="Hrouzek P."/>
        </authorList>
    </citation>
    <scope>NUCLEOTIDE SEQUENCE [LARGE SCALE GENOMIC DNA]</scope>
    <source>
        <strain evidence="3 4">CHARLIE-1</strain>
    </source>
</reference>
<sequence>MNPDHGKLFIKVLGIMGFASLSLVITLPSSAQQVVNPSPNIFNEPPYNRSTRSNQTLPIPKPKPKQTETPTEKKNLIVLANDNGSFKTLVKALTAAGLIDTLQGEGPFTIFAPTDAAFAKLPQDALQDLLKPENKEVLIKVLTYHVVSGKVLSSDLKSGEVKSLQGDPITVEVNNGVQVNDATVTKADIEGSNGVIHQIDNLILPPSL</sequence>
<organism evidence="3 4">
    <name type="scientific">Cuspidothrix issatschenkoi CHARLIE-1</name>
    <dbReference type="NCBI Taxonomy" id="2052836"/>
    <lineage>
        <taxon>Bacteria</taxon>
        <taxon>Bacillati</taxon>
        <taxon>Cyanobacteriota</taxon>
        <taxon>Cyanophyceae</taxon>
        <taxon>Nostocales</taxon>
        <taxon>Aphanizomenonaceae</taxon>
        <taxon>Cuspidothrix</taxon>
    </lineage>
</organism>
<dbReference type="Gene3D" id="2.30.180.10">
    <property type="entry name" value="FAS1 domain"/>
    <property type="match status" value="1"/>
</dbReference>
<dbReference type="Proteomes" id="UP000239589">
    <property type="component" value="Unassembled WGS sequence"/>
</dbReference>
<keyword evidence="4" id="KW-1185">Reference proteome</keyword>
<feature type="compositionally biased region" description="Polar residues" evidence="1">
    <location>
        <begin position="48"/>
        <end position="57"/>
    </location>
</feature>
<name>A0A2S6CRN0_9CYAN</name>
<dbReference type="PROSITE" id="PS50213">
    <property type="entry name" value="FAS1"/>
    <property type="match status" value="1"/>
</dbReference>
<dbReference type="PANTHER" id="PTHR10900:SF77">
    <property type="entry name" value="FI19380P1"/>
    <property type="match status" value="1"/>
</dbReference>
<comment type="caution">
    <text evidence="3">The sequence shown here is derived from an EMBL/GenBank/DDBJ whole genome shotgun (WGS) entry which is preliminary data.</text>
</comment>
<evidence type="ECO:0000256" key="1">
    <source>
        <dbReference type="SAM" id="MobiDB-lite"/>
    </source>
</evidence>
<dbReference type="SUPFAM" id="SSF82153">
    <property type="entry name" value="FAS1 domain"/>
    <property type="match status" value="1"/>
</dbReference>
<dbReference type="RefSeq" id="WP_104388709.1">
    <property type="nucleotide sequence ID" value="NZ_PGEM01000120.1"/>
</dbReference>
<dbReference type="FunFam" id="2.30.180.10:FF:000019">
    <property type="entry name" value="Cell surface lipoprotein"/>
    <property type="match status" value="1"/>
</dbReference>
<dbReference type="InterPro" id="IPR000782">
    <property type="entry name" value="FAS1_domain"/>
</dbReference>
<dbReference type="PANTHER" id="PTHR10900">
    <property type="entry name" value="PERIOSTIN-RELATED"/>
    <property type="match status" value="1"/>
</dbReference>
<dbReference type="InterPro" id="IPR050904">
    <property type="entry name" value="Adhesion/Biosynth-related"/>
</dbReference>
<dbReference type="Pfam" id="PF02469">
    <property type="entry name" value="Fasciclin"/>
    <property type="match status" value="1"/>
</dbReference>